<evidence type="ECO:0000259" key="3">
    <source>
        <dbReference type="PROSITE" id="PS50887"/>
    </source>
</evidence>
<dbReference type="PANTHER" id="PTHR46663">
    <property type="entry name" value="DIGUANYLATE CYCLASE DGCT-RELATED"/>
    <property type="match status" value="1"/>
</dbReference>
<dbReference type="AlphaFoldDB" id="A0A3N9TJE1"/>
<comment type="cofactor">
    <cofactor evidence="1">
        <name>Mg(2+)</name>
        <dbReference type="ChEBI" id="CHEBI:18420"/>
    </cofactor>
</comment>
<dbReference type="PANTHER" id="PTHR46663:SF4">
    <property type="entry name" value="DIGUANYLATE CYCLASE DGCT-RELATED"/>
    <property type="match status" value="1"/>
</dbReference>
<dbReference type="Gene3D" id="3.30.450.20">
    <property type="entry name" value="PAS domain"/>
    <property type="match status" value="1"/>
</dbReference>
<dbReference type="InterPro" id="IPR000014">
    <property type="entry name" value="PAS"/>
</dbReference>
<organism evidence="4 5">
    <name type="scientific">Vibrio viridaestus</name>
    <dbReference type="NCBI Taxonomy" id="2487322"/>
    <lineage>
        <taxon>Bacteria</taxon>
        <taxon>Pseudomonadati</taxon>
        <taxon>Pseudomonadota</taxon>
        <taxon>Gammaproteobacteria</taxon>
        <taxon>Vibrionales</taxon>
        <taxon>Vibrionaceae</taxon>
        <taxon>Vibrio</taxon>
    </lineage>
</organism>
<dbReference type="InterPro" id="IPR043128">
    <property type="entry name" value="Rev_trsase/Diguanyl_cyclase"/>
</dbReference>
<dbReference type="InterPro" id="IPR035965">
    <property type="entry name" value="PAS-like_dom_sf"/>
</dbReference>
<evidence type="ECO:0000259" key="2">
    <source>
        <dbReference type="PROSITE" id="PS50112"/>
    </source>
</evidence>
<dbReference type="InterPro" id="IPR052163">
    <property type="entry name" value="DGC-Regulatory_Protein"/>
</dbReference>
<feature type="domain" description="PAS" evidence="2">
    <location>
        <begin position="3"/>
        <end position="73"/>
    </location>
</feature>
<sequence>MDLEKRYFTVLDALPDHVFIFSESGKYVDVYGGEENATGFDCKPFIGQMMHDVMPPEMADEFLSYIQLAITSNQTQTIQYKFDEKTMIELPAEIPTPQEIWFEGTIKPLPLEENGERTVLWMAKNITIRHYLEQRLKAFSETDELTGILNRRAFSKNLKEAMTEYQLFGRMFSILMFDIDRFKRINDSLGHPIGDDVIRHVVSNFRAQLRESDVFGRIGGEEFAVILRDASIDNATDVAEKLRAKLEGQCCDVGNYEVRVTVSIGITSMLDSDTDIKTIMARADKAMYQAKRNGRNSIAVYSHDMDVIDSKLEEQGWITSKLK</sequence>
<protein>
    <submittedName>
        <fullName evidence="4">Sensor domain-containing diguanylate cyclase</fullName>
    </submittedName>
</protein>
<reference evidence="4 5" key="1">
    <citation type="submission" date="2018-11" db="EMBL/GenBank/DDBJ databases">
        <title>Vibrio LJC006 sp. nov., isolated from seawater during the bloom of the enteromorpha.</title>
        <authorList>
            <person name="Liang J."/>
        </authorList>
    </citation>
    <scope>NUCLEOTIDE SEQUENCE [LARGE SCALE GENOMIC DNA]</scope>
    <source>
        <strain evidence="4 5">LJC006</strain>
    </source>
</reference>
<dbReference type="InterPro" id="IPR029787">
    <property type="entry name" value="Nucleotide_cyclase"/>
</dbReference>
<keyword evidence="5" id="KW-1185">Reference proteome</keyword>
<dbReference type="InterPro" id="IPR013656">
    <property type="entry name" value="PAS_4"/>
</dbReference>
<evidence type="ECO:0000256" key="1">
    <source>
        <dbReference type="ARBA" id="ARBA00001946"/>
    </source>
</evidence>
<dbReference type="OrthoDB" id="9812260at2"/>
<dbReference type="PROSITE" id="PS50887">
    <property type="entry name" value="GGDEF"/>
    <property type="match status" value="1"/>
</dbReference>
<accession>A0A3N9TJE1</accession>
<evidence type="ECO:0000313" key="4">
    <source>
        <dbReference type="EMBL" id="RQW64300.1"/>
    </source>
</evidence>
<dbReference type="NCBIfam" id="TIGR00254">
    <property type="entry name" value="GGDEF"/>
    <property type="match status" value="1"/>
</dbReference>
<dbReference type="EMBL" id="RJVQ01000002">
    <property type="protein sequence ID" value="RQW64300.1"/>
    <property type="molecule type" value="Genomic_DNA"/>
</dbReference>
<dbReference type="FunFam" id="3.30.70.270:FF:000001">
    <property type="entry name" value="Diguanylate cyclase domain protein"/>
    <property type="match status" value="1"/>
</dbReference>
<dbReference type="Proteomes" id="UP000281112">
    <property type="component" value="Unassembled WGS sequence"/>
</dbReference>
<dbReference type="SUPFAM" id="SSF55073">
    <property type="entry name" value="Nucleotide cyclase"/>
    <property type="match status" value="1"/>
</dbReference>
<evidence type="ECO:0000313" key="5">
    <source>
        <dbReference type="Proteomes" id="UP000281112"/>
    </source>
</evidence>
<comment type="caution">
    <text evidence="4">The sequence shown here is derived from an EMBL/GenBank/DDBJ whole genome shotgun (WGS) entry which is preliminary data.</text>
</comment>
<dbReference type="RefSeq" id="WP_124936421.1">
    <property type="nucleotide sequence ID" value="NZ_RJVQ01000002.1"/>
</dbReference>
<dbReference type="CDD" id="cd01949">
    <property type="entry name" value="GGDEF"/>
    <property type="match status" value="1"/>
</dbReference>
<dbReference type="SUPFAM" id="SSF55785">
    <property type="entry name" value="PYP-like sensor domain (PAS domain)"/>
    <property type="match status" value="1"/>
</dbReference>
<dbReference type="Pfam" id="PF08448">
    <property type="entry name" value="PAS_4"/>
    <property type="match status" value="1"/>
</dbReference>
<dbReference type="NCBIfam" id="TIGR00229">
    <property type="entry name" value="sensory_box"/>
    <property type="match status" value="1"/>
</dbReference>
<dbReference type="Pfam" id="PF00990">
    <property type="entry name" value="GGDEF"/>
    <property type="match status" value="1"/>
</dbReference>
<dbReference type="InterPro" id="IPR000160">
    <property type="entry name" value="GGDEF_dom"/>
</dbReference>
<proteinExistence type="predicted"/>
<gene>
    <name evidence="4" type="ORF">EES38_06895</name>
</gene>
<feature type="domain" description="GGDEF" evidence="3">
    <location>
        <begin position="170"/>
        <end position="303"/>
    </location>
</feature>
<dbReference type="PROSITE" id="PS50112">
    <property type="entry name" value="PAS"/>
    <property type="match status" value="1"/>
</dbReference>
<dbReference type="GO" id="GO:0003824">
    <property type="term" value="F:catalytic activity"/>
    <property type="evidence" value="ECO:0007669"/>
    <property type="project" value="UniProtKB-ARBA"/>
</dbReference>
<dbReference type="Gene3D" id="3.30.70.270">
    <property type="match status" value="1"/>
</dbReference>
<dbReference type="SMART" id="SM00267">
    <property type="entry name" value="GGDEF"/>
    <property type="match status" value="1"/>
</dbReference>
<name>A0A3N9TJE1_9VIBR</name>